<sequence length="589" mass="60512">MTQSGQGDESRLPAARPPAHEGVVLPADGSGPWIPGAPEEHVAPAGGQPWGQPWGPQQPDAAQPPQQQQYGAPQQPQHGTQQYGGQPAPQQQYGAPQSAPQQQYGAPQPGAPLPPQQQPGALPPPQPQPGSQQQYGAQQPQQYGAQPHMQQQPQQYGSQPAPQQPVQQQYGAPQSQAPQAQSGAPLPVPRQYGAPQAQPLPLPAEAPAGAPAADADATQYLPYVPPAGPGALPPENPADSTQFLGRHQNGPAAAAAPAGAPAGDADATQYLPPVPNAQGVPEAPSGAPYGIRPGAPEDRQPPAEFDNLFRADAAQPTADATRQMPPFNAQPPHQQQPPYQQPQFGAEPQGRAARRNAAAQAGPAAPTGPTAPTPAAGGAPRRRYAPLVLIAAVVVGCSVLGLGAGALLSGGDEKSEDKKPVAAASPTGGDASPQAAADPAKPQAESLDALLADSNDSRASVISAVQSIGSCKNLPKAASDLRAAAKQRNDLVTRLKGLTVDKLPNHTKLSASLTTAWKASAAADDHYAAWADQVAGKKGCKKGHARSTPQQQAGNRESGKASQAKKEAVGMWNEIAKRYGLTERDATQL</sequence>
<evidence type="ECO:0000313" key="3">
    <source>
        <dbReference type="EMBL" id="MFF3340750.1"/>
    </source>
</evidence>
<feature type="compositionally biased region" description="Low complexity" evidence="1">
    <location>
        <begin position="43"/>
        <end position="108"/>
    </location>
</feature>
<evidence type="ECO:0000313" key="4">
    <source>
        <dbReference type="Proteomes" id="UP001601976"/>
    </source>
</evidence>
<feature type="region of interest" description="Disordered" evidence="1">
    <location>
        <begin position="1"/>
        <end position="380"/>
    </location>
</feature>
<evidence type="ECO:0000256" key="2">
    <source>
        <dbReference type="SAM" id="Phobius"/>
    </source>
</evidence>
<feature type="compositionally biased region" description="Low complexity" evidence="1">
    <location>
        <begin position="430"/>
        <end position="444"/>
    </location>
</feature>
<comment type="caution">
    <text evidence="3">The sequence shown here is derived from an EMBL/GenBank/DDBJ whole genome shotgun (WGS) entry which is preliminary data.</text>
</comment>
<feature type="compositionally biased region" description="Low complexity" evidence="1">
    <location>
        <begin position="250"/>
        <end position="267"/>
    </location>
</feature>
<gene>
    <name evidence="3" type="ORF">ACFYWW_18755</name>
</gene>
<protein>
    <submittedName>
        <fullName evidence="3">Uncharacterized protein</fullName>
    </submittedName>
</protein>
<dbReference type="Proteomes" id="UP001601976">
    <property type="component" value="Unassembled WGS sequence"/>
</dbReference>
<feature type="compositionally biased region" description="Low complexity" evidence="1">
    <location>
        <begin position="205"/>
        <end position="217"/>
    </location>
</feature>
<dbReference type="EMBL" id="JBIAPK010000005">
    <property type="protein sequence ID" value="MFF3340750.1"/>
    <property type="molecule type" value="Genomic_DNA"/>
</dbReference>
<evidence type="ECO:0000256" key="1">
    <source>
        <dbReference type="SAM" id="MobiDB-lite"/>
    </source>
</evidence>
<feature type="compositionally biased region" description="Low complexity" evidence="1">
    <location>
        <begin position="325"/>
        <end position="379"/>
    </location>
</feature>
<feature type="region of interest" description="Disordered" evidence="1">
    <location>
        <begin position="409"/>
        <end position="447"/>
    </location>
</feature>
<accession>A0ABW6RGV3</accession>
<feature type="transmembrane region" description="Helical" evidence="2">
    <location>
        <begin position="384"/>
        <end position="408"/>
    </location>
</feature>
<keyword evidence="4" id="KW-1185">Reference proteome</keyword>
<feature type="compositionally biased region" description="Low complexity" evidence="1">
    <location>
        <begin position="129"/>
        <end position="185"/>
    </location>
</feature>
<keyword evidence="2" id="KW-0812">Transmembrane</keyword>
<organism evidence="3 4">
    <name type="scientific">Streptomyces flavidovirens</name>
    <dbReference type="NCBI Taxonomy" id="67298"/>
    <lineage>
        <taxon>Bacteria</taxon>
        <taxon>Bacillati</taxon>
        <taxon>Actinomycetota</taxon>
        <taxon>Actinomycetes</taxon>
        <taxon>Kitasatosporales</taxon>
        <taxon>Streptomycetaceae</taxon>
        <taxon>Streptomyces</taxon>
    </lineage>
</organism>
<name>A0ABW6RGV3_9ACTN</name>
<feature type="compositionally biased region" description="Basic and acidic residues" evidence="1">
    <location>
        <begin position="411"/>
        <end position="420"/>
    </location>
</feature>
<reference evidence="3 4" key="1">
    <citation type="submission" date="2024-10" db="EMBL/GenBank/DDBJ databases">
        <title>The Natural Products Discovery Center: Release of the First 8490 Sequenced Strains for Exploring Actinobacteria Biosynthetic Diversity.</title>
        <authorList>
            <person name="Kalkreuter E."/>
            <person name="Kautsar S.A."/>
            <person name="Yang D."/>
            <person name="Bader C.D."/>
            <person name="Teijaro C.N."/>
            <person name="Fluegel L."/>
            <person name="Davis C.M."/>
            <person name="Simpson J.R."/>
            <person name="Lauterbach L."/>
            <person name="Steele A.D."/>
            <person name="Gui C."/>
            <person name="Meng S."/>
            <person name="Li G."/>
            <person name="Viehrig K."/>
            <person name="Ye F."/>
            <person name="Su P."/>
            <person name="Kiefer A.F."/>
            <person name="Nichols A."/>
            <person name="Cepeda A.J."/>
            <person name="Yan W."/>
            <person name="Fan B."/>
            <person name="Jiang Y."/>
            <person name="Adhikari A."/>
            <person name="Zheng C.-J."/>
            <person name="Schuster L."/>
            <person name="Cowan T.M."/>
            <person name="Smanski M.J."/>
            <person name="Chevrette M.G."/>
            <person name="De Carvalho L.P.S."/>
            <person name="Shen B."/>
        </authorList>
    </citation>
    <scope>NUCLEOTIDE SEQUENCE [LARGE SCALE GENOMIC DNA]</scope>
    <source>
        <strain evidence="3 4">NPDC003029</strain>
    </source>
</reference>
<dbReference type="RefSeq" id="WP_355721054.1">
    <property type="nucleotide sequence ID" value="NZ_JBEXNP010000009.1"/>
</dbReference>
<feature type="region of interest" description="Disordered" evidence="1">
    <location>
        <begin position="534"/>
        <end position="567"/>
    </location>
</feature>
<feature type="compositionally biased region" description="Pro residues" evidence="1">
    <location>
        <begin position="109"/>
        <end position="128"/>
    </location>
</feature>
<feature type="compositionally biased region" description="Pro residues" evidence="1">
    <location>
        <begin position="223"/>
        <end position="236"/>
    </location>
</feature>
<proteinExistence type="predicted"/>
<keyword evidence="2" id="KW-1133">Transmembrane helix</keyword>
<keyword evidence="2" id="KW-0472">Membrane</keyword>